<feature type="compositionally biased region" description="Low complexity" evidence="1">
    <location>
        <begin position="47"/>
        <end position="58"/>
    </location>
</feature>
<feature type="region of interest" description="Disordered" evidence="1">
    <location>
        <begin position="42"/>
        <end position="86"/>
    </location>
</feature>
<accession>A0ABW7U5E5</accession>
<name>A0ABW7U5E5_9ACTN</name>
<organism evidence="2 3">
    <name type="scientific">Streptomyces litmocidini</name>
    <dbReference type="NCBI Taxonomy" id="67318"/>
    <lineage>
        <taxon>Bacteria</taxon>
        <taxon>Bacillati</taxon>
        <taxon>Actinomycetota</taxon>
        <taxon>Actinomycetes</taxon>
        <taxon>Kitasatosporales</taxon>
        <taxon>Streptomycetaceae</taxon>
        <taxon>Streptomyces</taxon>
    </lineage>
</organism>
<evidence type="ECO:0000313" key="2">
    <source>
        <dbReference type="EMBL" id="MFI1714845.1"/>
    </source>
</evidence>
<protein>
    <submittedName>
        <fullName evidence="2">Uncharacterized protein</fullName>
    </submittedName>
</protein>
<keyword evidence="3" id="KW-1185">Reference proteome</keyword>
<feature type="compositionally biased region" description="Pro residues" evidence="1">
    <location>
        <begin position="59"/>
        <end position="75"/>
    </location>
</feature>
<dbReference type="Proteomes" id="UP001611339">
    <property type="component" value="Unassembled WGS sequence"/>
</dbReference>
<feature type="compositionally biased region" description="Low complexity" evidence="1">
    <location>
        <begin position="76"/>
        <end position="86"/>
    </location>
</feature>
<comment type="caution">
    <text evidence="2">The sequence shown here is derived from an EMBL/GenBank/DDBJ whole genome shotgun (WGS) entry which is preliminary data.</text>
</comment>
<dbReference type="EMBL" id="JBIRUI010000005">
    <property type="protein sequence ID" value="MFI1714845.1"/>
    <property type="molecule type" value="Genomic_DNA"/>
</dbReference>
<gene>
    <name evidence="2" type="ORF">ACH407_14910</name>
</gene>
<evidence type="ECO:0000313" key="3">
    <source>
        <dbReference type="Proteomes" id="UP001611339"/>
    </source>
</evidence>
<evidence type="ECO:0000256" key="1">
    <source>
        <dbReference type="SAM" id="MobiDB-lite"/>
    </source>
</evidence>
<dbReference type="RefSeq" id="WP_398709422.1">
    <property type="nucleotide sequence ID" value="NZ_JBIRUI010000005.1"/>
</dbReference>
<sequence length="160" mass="16716">MGAVEDVLLGAARTRALPGRARPPWLWGGGDAGLWAAGRTVTTPTPRAASGTSPATRTPAPPASSPARPTAPPAGPAHRATGRPGAARLRRMPTAALYAMGAFNRAVRELIEMRYEFAEPFVVDSTLIRDRLGAVATPVEEALDRTVAACRASRGTAPRK</sequence>
<proteinExistence type="predicted"/>
<reference evidence="2 3" key="1">
    <citation type="submission" date="2024-10" db="EMBL/GenBank/DDBJ databases">
        <title>The Natural Products Discovery Center: Release of the First 8490 Sequenced Strains for Exploring Actinobacteria Biosynthetic Diversity.</title>
        <authorList>
            <person name="Kalkreuter E."/>
            <person name="Kautsar S.A."/>
            <person name="Yang D."/>
            <person name="Bader C.D."/>
            <person name="Teijaro C.N."/>
            <person name="Fluegel L."/>
            <person name="Davis C.M."/>
            <person name="Simpson J.R."/>
            <person name="Lauterbach L."/>
            <person name="Steele A.D."/>
            <person name="Gui C."/>
            <person name="Meng S."/>
            <person name="Li G."/>
            <person name="Viehrig K."/>
            <person name="Ye F."/>
            <person name="Su P."/>
            <person name="Kiefer A.F."/>
            <person name="Nichols A."/>
            <person name="Cepeda A.J."/>
            <person name="Yan W."/>
            <person name="Fan B."/>
            <person name="Jiang Y."/>
            <person name="Adhikari A."/>
            <person name="Zheng C.-J."/>
            <person name="Schuster L."/>
            <person name="Cowan T.M."/>
            <person name="Smanski M.J."/>
            <person name="Chevrette M.G."/>
            <person name="De Carvalho L.P.S."/>
            <person name="Shen B."/>
        </authorList>
    </citation>
    <scope>NUCLEOTIDE SEQUENCE [LARGE SCALE GENOMIC DNA]</scope>
    <source>
        <strain evidence="2 3">NPDC020602</strain>
    </source>
</reference>